<evidence type="ECO:0000259" key="11">
    <source>
        <dbReference type="PROSITE" id="PS50928"/>
    </source>
</evidence>
<keyword evidence="5" id="KW-0762">Sugar transport</keyword>
<evidence type="ECO:0000256" key="5">
    <source>
        <dbReference type="ARBA" id="ARBA00022597"/>
    </source>
</evidence>
<keyword evidence="13" id="KW-1185">Reference proteome</keyword>
<feature type="transmembrane region" description="Helical" evidence="9">
    <location>
        <begin position="310"/>
        <end position="331"/>
    </location>
</feature>
<feature type="transmembrane region" description="Helical" evidence="9">
    <location>
        <begin position="138"/>
        <end position="163"/>
    </location>
</feature>
<evidence type="ECO:0000256" key="10">
    <source>
        <dbReference type="SAM" id="MobiDB-lite"/>
    </source>
</evidence>
<keyword evidence="6 9" id="KW-0812">Transmembrane</keyword>
<feature type="transmembrane region" description="Helical" evidence="9">
    <location>
        <begin position="208"/>
        <end position="226"/>
    </location>
</feature>
<dbReference type="GO" id="GO:0005886">
    <property type="term" value="C:plasma membrane"/>
    <property type="evidence" value="ECO:0007669"/>
    <property type="project" value="UniProtKB-SubCell"/>
</dbReference>
<dbReference type="CDD" id="cd06261">
    <property type="entry name" value="TM_PBP2"/>
    <property type="match status" value="1"/>
</dbReference>
<dbReference type="InterPro" id="IPR035906">
    <property type="entry name" value="MetI-like_sf"/>
</dbReference>
<evidence type="ECO:0000256" key="4">
    <source>
        <dbReference type="ARBA" id="ARBA00022475"/>
    </source>
</evidence>
<evidence type="ECO:0000313" key="13">
    <source>
        <dbReference type="Proteomes" id="UP000319894"/>
    </source>
</evidence>
<name>A0A554MX23_9EURY</name>
<feature type="transmembrane region" description="Helical" evidence="9">
    <location>
        <begin position="79"/>
        <end position="100"/>
    </location>
</feature>
<organism evidence="12 13">
    <name type="scientific">Haloglomus irregulare</name>
    <dbReference type="NCBI Taxonomy" id="2234134"/>
    <lineage>
        <taxon>Archaea</taxon>
        <taxon>Methanobacteriati</taxon>
        <taxon>Methanobacteriota</taxon>
        <taxon>Stenosarchaea group</taxon>
        <taxon>Halobacteria</taxon>
        <taxon>Halobacteriales</taxon>
        <taxon>Natronomonadaceae</taxon>
        <taxon>Haloglomus</taxon>
    </lineage>
</organism>
<keyword evidence="7 9" id="KW-1133">Transmembrane helix</keyword>
<gene>
    <name evidence="12" type="ORF">DP107_14995</name>
</gene>
<feature type="region of interest" description="Disordered" evidence="10">
    <location>
        <begin position="1"/>
        <end position="57"/>
    </location>
</feature>
<comment type="similarity">
    <text evidence="2">Belongs to the binding-protein-dependent transport system permease family. MalFG subfamily.</text>
</comment>
<evidence type="ECO:0000256" key="8">
    <source>
        <dbReference type="ARBA" id="ARBA00023136"/>
    </source>
</evidence>
<evidence type="ECO:0000256" key="3">
    <source>
        <dbReference type="ARBA" id="ARBA00022448"/>
    </source>
</evidence>
<evidence type="ECO:0000256" key="1">
    <source>
        <dbReference type="ARBA" id="ARBA00004651"/>
    </source>
</evidence>
<dbReference type="PANTHER" id="PTHR32243:SF50">
    <property type="entry name" value="MALTOSE_MALTODEXTRIN TRANSPORT SYSTEM PERMEASE PROTEIN MALG"/>
    <property type="match status" value="1"/>
</dbReference>
<feature type="compositionally biased region" description="Basic and acidic residues" evidence="10">
    <location>
        <begin position="1"/>
        <end position="10"/>
    </location>
</feature>
<evidence type="ECO:0000256" key="7">
    <source>
        <dbReference type="ARBA" id="ARBA00022989"/>
    </source>
</evidence>
<accession>A0A554MX23</accession>
<dbReference type="RefSeq" id="WP_144262959.1">
    <property type="nucleotide sequence ID" value="NZ_QMDX01000011.1"/>
</dbReference>
<reference evidence="12 13" key="1">
    <citation type="submission" date="2018-06" db="EMBL/GenBank/DDBJ databases">
        <title>Natronomonas sp. F16-60 a new haloarchaeon isolated from a solar saltern of Isla Cristina, Huelva, Spain.</title>
        <authorList>
            <person name="Duran-Viseras A."/>
            <person name="Sanchez-Porro C."/>
            <person name="Ventosa A."/>
        </authorList>
    </citation>
    <scope>NUCLEOTIDE SEQUENCE [LARGE SCALE GENOMIC DNA]</scope>
    <source>
        <strain evidence="12 13">F16-60</strain>
    </source>
</reference>
<evidence type="ECO:0000256" key="2">
    <source>
        <dbReference type="ARBA" id="ARBA00009047"/>
    </source>
</evidence>
<dbReference type="EMBL" id="QMDX01000011">
    <property type="protein sequence ID" value="TSD09673.1"/>
    <property type="molecule type" value="Genomic_DNA"/>
</dbReference>
<dbReference type="InterPro" id="IPR050901">
    <property type="entry name" value="BP-dep_ABC_trans_perm"/>
</dbReference>
<evidence type="ECO:0000256" key="6">
    <source>
        <dbReference type="ARBA" id="ARBA00022692"/>
    </source>
</evidence>
<protein>
    <submittedName>
        <fullName evidence="12">Carbohydrate ABC transporter permease</fullName>
    </submittedName>
</protein>
<dbReference type="OrthoDB" id="57451at2157"/>
<dbReference type="AlphaFoldDB" id="A0A554MX23"/>
<sequence length="347" mass="38025">MTEDHDRAEDGGSGDSYDGARNRPPRSDGGTAEEPAAGGSRADGGTTSASGTVAERLPGAPLEEARDALADTDRRLLDAVVYGLYAVAMLFFAFPVLWIVSASVRPQGELLTFPFRFIPQEVSLTAYQRVFREGMVTWLFNSTVITLVGVGSIIAVSVPAAYAFSRFRFRGRRQLLGLVLLFQMISSIIIIVPLYSVMTTLGLIETRVGLILLYVGIQTPFSIWLLKGYFDTIPEELDYAARIDGCNRLQTLRHVLLRPIAPGIAVVAIFNTVFLWSEFVLAYTVLGSERSLYTISIGVYEFQSQFGNDWRAIAAASVVGMLPLVTVFIALQRYFVKGLIKGSLKGE</sequence>
<dbReference type="InterPro" id="IPR000515">
    <property type="entry name" value="MetI-like"/>
</dbReference>
<dbReference type="Pfam" id="PF00528">
    <property type="entry name" value="BPD_transp_1"/>
    <property type="match status" value="1"/>
</dbReference>
<keyword evidence="8 9" id="KW-0472">Membrane</keyword>
<dbReference type="InParanoid" id="A0A554MX23"/>
<dbReference type="Gene3D" id="1.10.3720.10">
    <property type="entry name" value="MetI-like"/>
    <property type="match status" value="1"/>
</dbReference>
<evidence type="ECO:0000256" key="9">
    <source>
        <dbReference type="RuleBase" id="RU363032"/>
    </source>
</evidence>
<keyword evidence="4" id="KW-1003">Cell membrane</keyword>
<feature type="transmembrane region" description="Helical" evidence="9">
    <location>
        <begin position="255"/>
        <end position="276"/>
    </location>
</feature>
<comment type="subcellular location">
    <subcellularLocation>
        <location evidence="1 9">Cell membrane</location>
        <topology evidence="1 9">Multi-pass membrane protein</topology>
    </subcellularLocation>
</comment>
<dbReference type="GO" id="GO:0055085">
    <property type="term" value="P:transmembrane transport"/>
    <property type="evidence" value="ECO:0007669"/>
    <property type="project" value="InterPro"/>
</dbReference>
<dbReference type="PROSITE" id="PS50928">
    <property type="entry name" value="ABC_TM1"/>
    <property type="match status" value="1"/>
</dbReference>
<feature type="transmembrane region" description="Helical" evidence="9">
    <location>
        <begin position="175"/>
        <end position="196"/>
    </location>
</feature>
<dbReference type="Proteomes" id="UP000319894">
    <property type="component" value="Unassembled WGS sequence"/>
</dbReference>
<dbReference type="SUPFAM" id="SSF161098">
    <property type="entry name" value="MetI-like"/>
    <property type="match status" value="1"/>
</dbReference>
<dbReference type="PANTHER" id="PTHR32243">
    <property type="entry name" value="MALTOSE TRANSPORT SYSTEM PERMEASE-RELATED"/>
    <property type="match status" value="1"/>
</dbReference>
<evidence type="ECO:0000313" key="12">
    <source>
        <dbReference type="EMBL" id="TSD09673.1"/>
    </source>
</evidence>
<keyword evidence="3 9" id="KW-0813">Transport</keyword>
<proteinExistence type="inferred from homology"/>
<comment type="caution">
    <text evidence="12">The sequence shown here is derived from an EMBL/GenBank/DDBJ whole genome shotgun (WGS) entry which is preliminary data.</text>
</comment>
<feature type="domain" description="ABC transmembrane type-1" evidence="11">
    <location>
        <begin position="139"/>
        <end position="331"/>
    </location>
</feature>